<evidence type="ECO:0000313" key="2">
    <source>
        <dbReference type="EMBL" id="KAK0701980.1"/>
    </source>
</evidence>
<name>A0AA39ZQS2_9PEZI</name>
<dbReference type="AlphaFoldDB" id="A0AA39ZQS2"/>
<dbReference type="PANTHER" id="PTHR35041">
    <property type="entry name" value="MEDIATOR OF RNA POLYMERASE II TRANSCRIPTION SUBUNIT 1"/>
    <property type="match status" value="1"/>
</dbReference>
<sequence>MYLLFMLGVAFAIAHHVYYNSLDGKPASDQLQMLRYGTLLAFAAKAGLCAAVVIAFEQRVWTTVRKRLMTVAALDSLFSAPNNLASLWNWELAKSARIAVSLAVFIWLAPLMVILTANTLLVEPATTVASDMCPGIRTLNFAFEDTYEWRDPAKIGPLFESPLSFWNTTKPADSDPEGWFDYYTGPSPNFYQTASIGAFMGEALMRKNAQAETCGSGWNCSFEIAFTGPGYKCTELASGVGVEPANLTQESGSIAPPFDTDMILPRGPYSYYAFTSGGEYSTKQMDDVGIGGIPKTPPPYPKHLGAFRTEPVVWIGYAVLADPSKPVPTNESDPAWAGAFVPKLFACENYETDYAVVFNYTEGAQTTTVKNATFMRPVVNTTFVPDIDADDGTADNTTAVPEDNYIYPNDVARYRRTAAYHSLSILVRYFLNGTVEMDKDLVNPIVNTNAIQTKLLDPRTNFFPYANLQDLVQRFYEDIILSILSTPQFAVVAWAARSQEQSGTLPAGTNGAAADYSFPCVKSRTQNQYKYHARDLWIVYGIAILLALVGVAAGALAVADNNGAVRDTHFSSVVAATRGPALDRARWDGGGGATHYSTVPAEVKRLRAGYGLVGDVAAPAVGGESPAVGGESPAVVGGESQTSGVRYGFGLEGDVRQLRRESSILRFSTAE</sequence>
<dbReference type="RefSeq" id="XP_060289644.1">
    <property type="nucleotide sequence ID" value="XM_060447546.1"/>
</dbReference>
<evidence type="ECO:0000256" key="1">
    <source>
        <dbReference type="SAM" id="Phobius"/>
    </source>
</evidence>
<gene>
    <name evidence="2" type="ORF">B0T26DRAFT_840938</name>
</gene>
<dbReference type="EMBL" id="JAUIRO010000009">
    <property type="protein sequence ID" value="KAK0701980.1"/>
    <property type="molecule type" value="Genomic_DNA"/>
</dbReference>
<dbReference type="Proteomes" id="UP001172101">
    <property type="component" value="Unassembled WGS sequence"/>
</dbReference>
<keyword evidence="1" id="KW-0812">Transmembrane</keyword>
<protein>
    <submittedName>
        <fullName evidence="2">Uncharacterized protein</fullName>
    </submittedName>
</protein>
<evidence type="ECO:0000313" key="3">
    <source>
        <dbReference type="Proteomes" id="UP001172101"/>
    </source>
</evidence>
<comment type="caution">
    <text evidence="2">The sequence shown here is derived from an EMBL/GenBank/DDBJ whole genome shotgun (WGS) entry which is preliminary data.</text>
</comment>
<dbReference type="PANTHER" id="PTHR35041:SF3">
    <property type="entry name" value="FORMYLMETHIONINE DEFORMYLASE-LIKE PROTEIN"/>
    <property type="match status" value="1"/>
</dbReference>
<keyword evidence="1" id="KW-0472">Membrane</keyword>
<proteinExistence type="predicted"/>
<accession>A0AA39ZQS2</accession>
<keyword evidence="3" id="KW-1185">Reference proteome</keyword>
<feature type="transmembrane region" description="Helical" evidence="1">
    <location>
        <begin position="96"/>
        <end position="122"/>
    </location>
</feature>
<dbReference type="GeneID" id="85330816"/>
<reference evidence="2" key="1">
    <citation type="submission" date="2023-06" db="EMBL/GenBank/DDBJ databases">
        <title>Genome-scale phylogeny and comparative genomics of the fungal order Sordariales.</title>
        <authorList>
            <consortium name="Lawrence Berkeley National Laboratory"/>
            <person name="Hensen N."/>
            <person name="Bonometti L."/>
            <person name="Westerberg I."/>
            <person name="Brannstrom I.O."/>
            <person name="Guillou S."/>
            <person name="Cros-Aarteil S."/>
            <person name="Calhoun S."/>
            <person name="Haridas S."/>
            <person name="Kuo A."/>
            <person name="Mondo S."/>
            <person name="Pangilinan J."/>
            <person name="Riley R."/>
            <person name="LaButti K."/>
            <person name="Andreopoulos B."/>
            <person name="Lipzen A."/>
            <person name="Chen C."/>
            <person name="Yanf M."/>
            <person name="Daum C."/>
            <person name="Ng V."/>
            <person name="Clum A."/>
            <person name="Steindorff A."/>
            <person name="Ohm R."/>
            <person name="Martin F."/>
            <person name="Silar P."/>
            <person name="Natvig D."/>
            <person name="Lalanne C."/>
            <person name="Gautier V."/>
            <person name="Ament-velasquez S.L."/>
            <person name="Kruys A."/>
            <person name="Hutchinson M.I."/>
            <person name="Powell A.J."/>
            <person name="Barry K."/>
            <person name="Miller A.N."/>
            <person name="Grigoriev I.V."/>
            <person name="Debuchy R."/>
            <person name="Gladieux P."/>
            <person name="Thoren M.H."/>
            <person name="Johannesson H."/>
        </authorList>
    </citation>
    <scope>NUCLEOTIDE SEQUENCE</scope>
    <source>
        <strain evidence="2">SMH2392-1A</strain>
    </source>
</reference>
<keyword evidence="1" id="KW-1133">Transmembrane helix</keyword>
<feature type="transmembrane region" description="Helical" evidence="1">
    <location>
        <begin position="38"/>
        <end position="56"/>
    </location>
</feature>
<organism evidence="2 3">
    <name type="scientific">Lasiosphaeria miniovina</name>
    <dbReference type="NCBI Taxonomy" id="1954250"/>
    <lineage>
        <taxon>Eukaryota</taxon>
        <taxon>Fungi</taxon>
        <taxon>Dikarya</taxon>
        <taxon>Ascomycota</taxon>
        <taxon>Pezizomycotina</taxon>
        <taxon>Sordariomycetes</taxon>
        <taxon>Sordariomycetidae</taxon>
        <taxon>Sordariales</taxon>
        <taxon>Lasiosphaeriaceae</taxon>
        <taxon>Lasiosphaeria</taxon>
    </lineage>
</organism>
<feature type="transmembrane region" description="Helical" evidence="1">
    <location>
        <begin position="537"/>
        <end position="559"/>
    </location>
</feature>